<protein>
    <submittedName>
        <fullName evidence="1">Uncharacterized protein</fullName>
    </submittedName>
</protein>
<dbReference type="EMBL" id="AP028955">
    <property type="protein sequence ID" value="BET38613.1"/>
    <property type="molecule type" value="Genomic_DNA"/>
</dbReference>
<dbReference type="InterPro" id="IPR004692">
    <property type="entry name" value="SecG"/>
</dbReference>
<dbReference type="Proteomes" id="UP001473424">
    <property type="component" value="Chromosome"/>
</dbReference>
<dbReference type="NCBIfam" id="TIGR00810">
    <property type="entry name" value="secG"/>
    <property type="match status" value="1"/>
</dbReference>
<organism evidence="1 2">
    <name type="scientific">Spiroplasma ixodetis</name>
    <dbReference type="NCBI Taxonomy" id="2141"/>
    <lineage>
        <taxon>Bacteria</taxon>
        <taxon>Bacillati</taxon>
        <taxon>Mycoplasmatota</taxon>
        <taxon>Mollicutes</taxon>
        <taxon>Entomoplasmatales</taxon>
        <taxon>Spiroplasmataceae</taxon>
        <taxon>Spiroplasma</taxon>
    </lineage>
</organism>
<evidence type="ECO:0000313" key="2">
    <source>
        <dbReference type="Proteomes" id="UP001473424"/>
    </source>
</evidence>
<sequence>MSQNIIFAFEIIALIIAILLVILGLLQGKKNHNGLGALSGGNQELFASTKERGWSKLFSIATLVLGISLFTMAIIVRILINTIGVIN</sequence>
<name>A0ABM8JMU8_9MOLU</name>
<keyword evidence="2" id="KW-1185">Reference proteome</keyword>
<evidence type="ECO:0000313" key="1">
    <source>
        <dbReference type="EMBL" id="BET38613.1"/>
    </source>
</evidence>
<proteinExistence type="predicted"/>
<reference evidence="2" key="1">
    <citation type="journal article" date="2024" name="FEMS Microbiol. Lett.">
        <title>Genomic insights into Spiroplasma endosymbionts that induce male-killing and protective phenotypes in the pea aphid.</title>
        <authorList>
            <person name="Arai H."/>
            <person name="Legeai F."/>
            <person name="Kageyama D."/>
            <person name="Sugio A."/>
            <person name="Simon J.C."/>
        </authorList>
    </citation>
    <scope>NUCLEOTIDE SEQUENCE [LARGE SCALE GENOMIC DNA]</scope>
    <source>
        <strain evidence="2">sAp269</strain>
    </source>
</reference>
<accession>A0ABM8JMU8</accession>
<gene>
    <name evidence="1" type="ORF">SAP269_12020</name>
</gene>
<dbReference type="Pfam" id="PF03840">
    <property type="entry name" value="SecG"/>
    <property type="match status" value="1"/>
</dbReference>